<organism evidence="1 2">
    <name type="scientific">Hibiscus sabdariffa</name>
    <name type="common">roselle</name>
    <dbReference type="NCBI Taxonomy" id="183260"/>
    <lineage>
        <taxon>Eukaryota</taxon>
        <taxon>Viridiplantae</taxon>
        <taxon>Streptophyta</taxon>
        <taxon>Embryophyta</taxon>
        <taxon>Tracheophyta</taxon>
        <taxon>Spermatophyta</taxon>
        <taxon>Magnoliopsida</taxon>
        <taxon>eudicotyledons</taxon>
        <taxon>Gunneridae</taxon>
        <taxon>Pentapetalae</taxon>
        <taxon>rosids</taxon>
        <taxon>malvids</taxon>
        <taxon>Malvales</taxon>
        <taxon>Malvaceae</taxon>
        <taxon>Malvoideae</taxon>
        <taxon>Hibiscus</taxon>
    </lineage>
</organism>
<reference evidence="1 2" key="1">
    <citation type="journal article" date="2024" name="G3 (Bethesda)">
        <title>Genome assembly of Hibiscus sabdariffa L. provides insights into metabolisms of medicinal natural products.</title>
        <authorList>
            <person name="Kim T."/>
        </authorList>
    </citation>
    <scope>NUCLEOTIDE SEQUENCE [LARGE SCALE GENOMIC DNA]</scope>
    <source>
        <strain evidence="1">TK-2024</strain>
        <tissue evidence="1">Old leaves</tissue>
    </source>
</reference>
<evidence type="ECO:0000313" key="1">
    <source>
        <dbReference type="EMBL" id="KAK8600844.1"/>
    </source>
</evidence>
<proteinExistence type="predicted"/>
<accession>A0ABR2GEV7</accession>
<gene>
    <name evidence="1" type="ORF">V6N12_050692</name>
</gene>
<dbReference type="Proteomes" id="UP001472677">
    <property type="component" value="Unassembled WGS sequence"/>
</dbReference>
<evidence type="ECO:0008006" key="3">
    <source>
        <dbReference type="Google" id="ProtNLM"/>
    </source>
</evidence>
<evidence type="ECO:0000313" key="2">
    <source>
        <dbReference type="Proteomes" id="UP001472677"/>
    </source>
</evidence>
<dbReference type="EMBL" id="JBBPBM010000001">
    <property type="protein sequence ID" value="KAK8600844.1"/>
    <property type="molecule type" value="Genomic_DNA"/>
</dbReference>
<protein>
    <recommendedName>
        <fullName evidence="3">Reverse transcriptase zinc-binding domain-containing protein</fullName>
    </recommendedName>
</protein>
<name>A0ABR2GEV7_9ROSI</name>
<comment type="caution">
    <text evidence="1">The sequence shown here is derived from an EMBL/GenBank/DDBJ whole genome shotgun (WGS) entry which is preliminary data.</text>
</comment>
<keyword evidence="2" id="KW-1185">Reference proteome</keyword>
<sequence>MVATLFCGTVEEDVNHVLRQCPPTRFIWEQLIKTRRLEEFMGLNFRDWVLCNVSDEAHFPRYSLNLGIRFGAIVWNLWLRRNALVFNTDTAVHGGVILQSRKLVEIMLRVRQDDDQHRCLQQYPTSTPSRWSLSPDPFIKINTDGEKFSSLGRAIRGGVARNSDGDWCFGFAKFIGVCSVLDAEV</sequence>